<accession>A0A919IJB6</accession>
<evidence type="ECO:0000313" key="3">
    <source>
        <dbReference type="Proteomes" id="UP000619479"/>
    </source>
</evidence>
<feature type="region of interest" description="Disordered" evidence="1">
    <location>
        <begin position="157"/>
        <end position="177"/>
    </location>
</feature>
<evidence type="ECO:0000256" key="1">
    <source>
        <dbReference type="SAM" id="MobiDB-lite"/>
    </source>
</evidence>
<gene>
    <name evidence="2" type="ORF">Acy02nite_47350</name>
</gene>
<dbReference type="Proteomes" id="UP000619479">
    <property type="component" value="Unassembled WGS sequence"/>
</dbReference>
<keyword evidence="3" id="KW-1185">Reference proteome</keyword>
<organism evidence="2 3">
    <name type="scientific">Actinoplanes cyaneus</name>
    <dbReference type="NCBI Taxonomy" id="52696"/>
    <lineage>
        <taxon>Bacteria</taxon>
        <taxon>Bacillati</taxon>
        <taxon>Actinomycetota</taxon>
        <taxon>Actinomycetes</taxon>
        <taxon>Micromonosporales</taxon>
        <taxon>Micromonosporaceae</taxon>
        <taxon>Actinoplanes</taxon>
    </lineage>
</organism>
<dbReference type="EMBL" id="BOMH01000036">
    <property type="protein sequence ID" value="GID66854.1"/>
    <property type="molecule type" value="Genomic_DNA"/>
</dbReference>
<dbReference type="AlphaFoldDB" id="A0A919IJB6"/>
<proteinExistence type="predicted"/>
<protein>
    <submittedName>
        <fullName evidence="2">Uncharacterized protein</fullName>
    </submittedName>
</protein>
<name>A0A919IJB6_9ACTN</name>
<comment type="caution">
    <text evidence="2">The sequence shown here is derived from an EMBL/GenBank/DDBJ whole genome shotgun (WGS) entry which is preliminary data.</text>
</comment>
<evidence type="ECO:0000313" key="2">
    <source>
        <dbReference type="EMBL" id="GID66854.1"/>
    </source>
</evidence>
<reference evidence="2" key="1">
    <citation type="submission" date="2021-01" db="EMBL/GenBank/DDBJ databases">
        <title>Whole genome shotgun sequence of Actinoplanes cyaneus NBRC 14990.</title>
        <authorList>
            <person name="Komaki H."/>
            <person name="Tamura T."/>
        </authorList>
    </citation>
    <scope>NUCLEOTIDE SEQUENCE</scope>
    <source>
        <strain evidence="2">NBRC 14990</strain>
    </source>
</reference>
<sequence>MHPRSTGDLAALLVYIRSYTELVDGHIGRARGLGVCYRVASTPRPGPAVLAPAHARADRQAPDKHCYRNAASVAREHGLLYAEGIATTRAGGGLWDLPHAWCVTADGDAIDPTRQAGTGLAYLGIAFTDTMLWPGDERDSILEDHLHSRELPAGVRCPATSQSRLGGAVPARPGTAA</sequence>